<keyword evidence="5 7" id="KW-1133">Transmembrane helix</keyword>
<keyword evidence="8" id="KW-0732">Signal</keyword>
<feature type="transmembrane region" description="Helical" evidence="7">
    <location>
        <begin position="242"/>
        <end position="260"/>
    </location>
</feature>
<proteinExistence type="predicted"/>
<feature type="transmembrane region" description="Helical" evidence="7">
    <location>
        <begin position="133"/>
        <end position="152"/>
    </location>
</feature>
<dbReference type="GO" id="GO:0005886">
    <property type="term" value="C:plasma membrane"/>
    <property type="evidence" value="ECO:0007669"/>
    <property type="project" value="UniProtKB-SubCell"/>
</dbReference>
<feature type="transmembrane region" description="Helical" evidence="7">
    <location>
        <begin position="68"/>
        <end position="87"/>
    </location>
</feature>
<dbReference type="InterPro" id="IPR011701">
    <property type="entry name" value="MFS"/>
</dbReference>
<dbReference type="Gene3D" id="1.20.1250.20">
    <property type="entry name" value="MFS general substrate transporter like domains"/>
    <property type="match status" value="2"/>
</dbReference>
<dbReference type="PANTHER" id="PTHR23517">
    <property type="entry name" value="RESISTANCE PROTEIN MDTM, PUTATIVE-RELATED-RELATED"/>
    <property type="match status" value="1"/>
</dbReference>
<gene>
    <name evidence="10" type="ORF">FC82_GL001969</name>
</gene>
<organism evidence="10 11">
    <name type="scientific">Secundilactobacillus collinoides DSM 20515 = JCM 1123</name>
    <dbReference type="NCBI Taxonomy" id="1423733"/>
    <lineage>
        <taxon>Bacteria</taxon>
        <taxon>Bacillati</taxon>
        <taxon>Bacillota</taxon>
        <taxon>Bacilli</taxon>
        <taxon>Lactobacillales</taxon>
        <taxon>Lactobacillaceae</taxon>
        <taxon>Secundilactobacillus</taxon>
    </lineage>
</organism>
<keyword evidence="2" id="KW-0813">Transport</keyword>
<evidence type="ECO:0000256" key="4">
    <source>
        <dbReference type="ARBA" id="ARBA00022692"/>
    </source>
</evidence>
<evidence type="ECO:0000256" key="2">
    <source>
        <dbReference type="ARBA" id="ARBA00022448"/>
    </source>
</evidence>
<dbReference type="InterPro" id="IPR020846">
    <property type="entry name" value="MFS_dom"/>
</dbReference>
<feature type="chain" id="PRO_5006415401" description="Major facilitator superfamily (MFS) profile domain-containing protein" evidence="8">
    <location>
        <begin position="26"/>
        <end position="396"/>
    </location>
</feature>
<feature type="transmembrane region" description="Helical" evidence="7">
    <location>
        <begin position="331"/>
        <end position="352"/>
    </location>
</feature>
<dbReference type="PATRIC" id="fig|1423733.4.peg.2070"/>
<feature type="transmembrane region" description="Helical" evidence="7">
    <location>
        <begin position="204"/>
        <end position="222"/>
    </location>
</feature>
<evidence type="ECO:0000259" key="9">
    <source>
        <dbReference type="PROSITE" id="PS50850"/>
    </source>
</evidence>
<feature type="transmembrane region" description="Helical" evidence="7">
    <location>
        <begin position="291"/>
        <end position="310"/>
    </location>
</feature>
<feature type="transmembrane region" description="Helical" evidence="7">
    <location>
        <begin position="265"/>
        <end position="285"/>
    </location>
</feature>
<evidence type="ECO:0000256" key="6">
    <source>
        <dbReference type="ARBA" id="ARBA00023136"/>
    </source>
</evidence>
<feature type="transmembrane region" description="Helical" evidence="7">
    <location>
        <begin position="93"/>
        <end position="112"/>
    </location>
</feature>
<keyword evidence="4 7" id="KW-0812">Transmembrane</keyword>
<sequence length="396" mass="42280">MSRKVGILSLSTLSMITLCISPSYAAIGKAFQASNTLVQMLTSLPNLAALVAGLVIGKIASTKLSHKTLSIIALALILLGGLSPLIYHANIGFLLLCSAVMGFGQGMISNLVQILITSELPEDQRQSTMGKNTAFSNLGAMVVIFLGGILAAKSWVNNYMVFFFPILILIIVIFALPNRYNEQVKTNDQKETTTESKSVSLNKYTWQITFCSFFSMLIYNVYANNISIYITEHHIGGSSQAGTASMIGLFGGLVCGIFVAKLAKVFGASTIGISFITMALSFLIVGFTTSLIVVMIGSFLSGAGLSLCMAQYPYLISISVDSATAPTAFGFYNACLAFGGALSPIIINAIMVPFKNSAVLNTFTVSGIIALVIGLIVIFSRFQNRIIQRSQDTDHA</sequence>
<keyword evidence="6 7" id="KW-0472">Membrane</keyword>
<evidence type="ECO:0000313" key="10">
    <source>
        <dbReference type="EMBL" id="KRM75820.1"/>
    </source>
</evidence>
<dbReference type="AlphaFoldDB" id="A0A0R2BJH3"/>
<feature type="signal peptide" evidence="8">
    <location>
        <begin position="1"/>
        <end position="25"/>
    </location>
</feature>
<comment type="subcellular location">
    <subcellularLocation>
        <location evidence="1">Cell membrane</location>
        <topology evidence="1">Multi-pass membrane protein</topology>
    </subcellularLocation>
</comment>
<feature type="transmembrane region" description="Helical" evidence="7">
    <location>
        <begin position="358"/>
        <end position="379"/>
    </location>
</feature>
<comment type="caution">
    <text evidence="10">The sequence shown here is derived from an EMBL/GenBank/DDBJ whole genome shotgun (WGS) entry which is preliminary data.</text>
</comment>
<evidence type="ECO:0000313" key="11">
    <source>
        <dbReference type="Proteomes" id="UP000051845"/>
    </source>
</evidence>
<dbReference type="EMBL" id="AYYR01000043">
    <property type="protein sequence ID" value="KRM75820.1"/>
    <property type="molecule type" value="Genomic_DNA"/>
</dbReference>
<dbReference type="InterPro" id="IPR050171">
    <property type="entry name" value="MFS_Transporters"/>
</dbReference>
<dbReference type="Pfam" id="PF07690">
    <property type="entry name" value="MFS_1"/>
    <property type="match status" value="1"/>
</dbReference>
<keyword evidence="3" id="KW-1003">Cell membrane</keyword>
<protein>
    <recommendedName>
        <fullName evidence="9">Major facilitator superfamily (MFS) profile domain-containing protein</fullName>
    </recommendedName>
</protein>
<feature type="transmembrane region" description="Helical" evidence="7">
    <location>
        <begin position="158"/>
        <end position="176"/>
    </location>
</feature>
<accession>A0A0R2BJH3</accession>
<name>A0A0R2BJH3_SECCO</name>
<feature type="transmembrane region" description="Helical" evidence="7">
    <location>
        <begin position="35"/>
        <end position="56"/>
    </location>
</feature>
<evidence type="ECO:0000256" key="3">
    <source>
        <dbReference type="ARBA" id="ARBA00022475"/>
    </source>
</evidence>
<dbReference type="GO" id="GO:0022857">
    <property type="term" value="F:transmembrane transporter activity"/>
    <property type="evidence" value="ECO:0007669"/>
    <property type="project" value="InterPro"/>
</dbReference>
<dbReference type="STRING" id="33960.TY91_10535"/>
<evidence type="ECO:0000256" key="5">
    <source>
        <dbReference type="ARBA" id="ARBA00022989"/>
    </source>
</evidence>
<dbReference type="InterPro" id="IPR036259">
    <property type="entry name" value="MFS_trans_sf"/>
</dbReference>
<reference evidence="10 11" key="1">
    <citation type="journal article" date="2015" name="Genome Announc.">
        <title>Expanding the biotechnology potential of lactobacilli through comparative genomics of 213 strains and associated genera.</title>
        <authorList>
            <person name="Sun Z."/>
            <person name="Harris H.M."/>
            <person name="McCann A."/>
            <person name="Guo C."/>
            <person name="Argimon S."/>
            <person name="Zhang W."/>
            <person name="Yang X."/>
            <person name="Jeffery I.B."/>
            <person name="Cooney J.C."/>
            <person name="Kagawa T.F."/>
            <person name="Liu W."/>
            <person name="Song Y."/>
            <person name="Salvetti E."/>
            <person name="Wrobel A."/>
            <person name="Rasinkangas P."/>
            <person name="Parkhill J."/>
            <person name="Rea M.C."/>
            <person name="O'Sullivan O."/>
            <person name="Ritari J."/>
            <person name="Douillard F.P."/>
            <person name="Paul Ross R."/>
            <person name="Yang R."/>
            <person name="Briner A.E."/>
            <person name="Felis G.E."/>
            <person name="de Vos W.M."/>
            <person name="Barrangou R."/>
            <person name="Klaenhammer T.R."/>
            <person name="Caufield P.W."/>
            <person name="Cui Y."/>
            <person name="Zhang H."/>
            <person name="O'Toole P.W."/>
        </authorList>
    </citation>
    <scope>NUCLEOTIDE SEQUENCE [LARGE SCALE GENOMIC DNA]</scope>
    <source>
        <strain evidence="10 11">DSM 20515</strain>
    </source>
</reference>
<evidence type="ECO:0000256" key="7">
    <source>
        <dbReference type="SAM" id="Phobius"/>
    </source>
</evidence>
<feature type="domain" description="Major facilitator superfamily (MFS) profile" evidence="9">
    <location>
        <begin position="1"/>
        <end position="385"/>
    </location>
</feature>
<dbReference type="Proteomes" id="UP000051845">
    <property type="component" value="Unassembled WGS sequence"/>
</dbReference>
<dbReference type="SUPFAM" id="SSF103473">
    <property type="entry name" value="MFS general substrate transporter"/>
    <property type="match status" value="1"/>
</dbReference>
<evidence type="ECO:0000256" key="1">
    <source>
        <dbReference type="ARBA" id="ARBA00004651"/>
    </source>
</evidence>
<dbReference type="PROSITE" id="PS50850">
    <property type="entry name" value="MFS"/>
    <property type="match status" value="1"/>
</dbReference>
<evidence type="ECO:0000256" key="8">
    <source>
        <dbReference type="SAM" id="SignalP"/>
    </source>
</evidence>